<dbReference type="Gene3D" id="3.40.50.300">
    <property type="entry name" value="P-loop containing nucleotide triphosphate hydrolases"/>
    <property type="match status" value="1"/>
</dbReference>
<keyword evidence="4" id="KW-0812">Transmembrane</keyword>
<reference evidence="8" key="1">
    <citation type="submission" date="2025-08" db="UniProtKB">
        <authorList>
            <consortium name="RefSeq"/>
        </authorList>
    </citation>
    <scope>IDENTIFICATION</scope>
    <source>
        <tissue evidence="8">Whole sample</tissue>
    </source>
</reference>
<comment type="similarity">
    <text evidence="1">Belongs to the TRAFAC class TrmE-Era-EngA-EngB-Septin-like GTPase superfamily. AIG1/Toc34/Toc159-like paraseptin GTPase family. IAN subfamily.</text>
</comment>
<keyword evidence="2" id="KW-0547">Nucleotide-binding</keyword>
<gene>
    <name evidence="8" type="primary">LOC111106989</name>
</gene>
<dbReference type="RefSeq" id="XP_022297618.1">
    <property type="nucleotide sequence ID" value="XM_022441910.1"/>
</dbReference>
<organism evidence="7 8">
    <name type="scientific">Crassostrea virginica</name>
    <name type="common">Eastern oyster</name>
    <dbReference type="NCBI Taxonomy" id="6565"/>
    <lineage>
        <taxon>Eukaryota</taxon>
        <taxon>Metazoa</taxon>
        <taxon>Spiralia</taxon>
        <taxon>Lophotrochozoa</taxon>
        <taxon>Mollusca</taxon>
        <taxon>Bivalvia</taxon>
        <taxon>Autobranchia</taxon>
        <taxon>Pteriomorphia</taxon>
        <taxon>Ostreida</taxon>
        <taxon>Ostreoidea</taxon>
        <taxon>Ostreidae</taxon>
        <taxon>Crassostrea</taxon>
    </lineage>
</organism>
<feature type="chain" id="PRO_5034313655" evidence="5">
    <location>
        <begin position="21"/>
        <end position="563"/>
    </location>
</feature>
<dbReference type="KEGG" id="cvn:111106989"/>
<dbReference type="PANTHER" id="PTHR10903">
    <property type="entry name" value="GTPASE, IMAP FAMILY MEMBER-RELATED"/>
    <property type="match status" value="1"/>
</dbReference>
<dbReference type="InterPro" id="IPR027417">
    <property type="entry name" value="P-loop_NTPase"/>
</dbReference>
<dbReference type="CDD" id="cd01852">
    <property type="entry name" value="AIG1"/>
    <property type="match status" value="1"/>
</dbReference>
<dbReference type="OrthoDB" id="431287at2759"/>
<keyword evidence="4" id="KW-0472">Membrane</keyword>
<keyword evidence="4" id="KW-1133">Transmembrane helix</keyword>
<keyword evidence="5" id="KW-0732">Signal</keyword>
<dbReference type="FunFam" id="3.40.50.300:FF:000366">
    <property type="entry name" value="GTPase, IMAP family member 2"/>
    <property type="match status" value="1"/>
</dbReference>
<evidence type="ECO:0000259" key="6">
    <source>
        <dbReference type="PROSITE" id="PS51720"/>
    </source>
</evidence>
<evidence type="ECO:0000313" key="7">
    <source>
        <dbReference type="Proteomes" id="UP000694844"/>
    </source>
</evidence>
<feature type="transmembrane region" description="Helical" evidence="4">
    <location>
        <begin position="164"/>
        <end position="188"/>
    </location>
</feature>
<dbReference type="Pfam" id="PF04548">
    <property type="entry name" value="AIG1"/>
    <property type="match status" value="1"/>
</dbReference>
<feature type="domain" description="AIG1-type G" evidence="6">
    <location>
        <begin position="258"/>
        <end position="462"/>
    </location>
</feature>
<keyword evidence="7" id="KW-1185">Reference proteome</keyword>
<sequence length="563" mass="63864">MTCVCVLLLICALILQKGNSVNMTRKSLQVQLGYRFQIYPVDVCPKNKVDFDTAAKNRNCPGESRYLCAPDKNLTNLIEFCTDRPPSLYGPDNCVRLEGTGDLNHFHCVDSFISGCPNEAYIDEEIYKFPACLEINRVFQCFEAEESCKERISNGSTPDNGSNAILIFAIYCAFLTVMFVIGTLLWIYRKGENQKEAEKTEKTVLSIQSEHRPVAEDKDTKITKNTDDQATSIEVGKGQMKDNAEKHNGEDTNLNSRCSIMRIVLLGKTGCGKSATGNTILGENVFISTASATSVTALCISRFANRFGRDIQVVDTPGIFDTNTPNDVVQKKIFHCIAMTSPGPHCFLLVLEVSRFTKEEKECIDHFIKYFGENICQYFIILFTRKDDLDYDGKTLKDHLGTVPEDLKTIIKNCNNRCIALNNRAPGSEKEEQVKNLLEMIDKMVDQNNGKFYTNKMYTEAEKIMKQREDQIEKERNEKCKQDKEKNNCELGVSGQKCSDQELEEESDHHEYEANNIKFSARRQAIHELETNSGNITNALWDGLIALGKFYRDFSRLVLDRIY</sequence>
<evidence type="ECO:0000256" key="4">
    <source>
        <dbReference type="SAM" id="Phobius"/>
    </source>
</evidence>
<evidence type="ECO:0000256" key="2">
    <source>
        <dbReference type="ARBA" id="ARBA00022741"/>
    </source>
</evidence>
<evidence type="ECO:0000313" key="8">
    <source>
        <dbReference type="RefSeq" id="XP_022297618.1"/>
    </source>
</evidence>
<protein>
    <submittedName>
        <fullName evidence="8">Immune-associated nucleotide-binding protein 8-like isoform X1</fullName>
    </submittedName>
</protein>
<dbReference type="Proteomes" id="UP000694844">
    <property type="component" value="Chromosome 8"/>
</dbReference>
<evidence type="ECO:0000256" key="3">
    <source>
        <dbReference type="ARBA" id="ARBA00023134"/>
    </source>
</evidence>
<dbReference type="GO" id="GO:0005525">
    <property type="term" value="F:GTP binding"/>
    <property type="evidence" value="ECO:0007669"/>
    <property type="project" value="UniProtKB-KW"/>
</dbReference>
<dbReference type="PANTHER" id="PTHR10903:SF184">
    <property type="entry name" value="GTP-BINDING PROTEIN A"/>
    <property type="match status" value="1"/>
</dbReference>
<name>A0A8B8B3J2_CRAVI</name>
<accession>A0A8B8B3J2</accession>
<dbReference type="AlphaFoldDB" id="A0A8B8B3J2"/>
<keyword evidence="3" id="KW-0342">GTP-binding</keyword>
<dbReference type="GeneID" id="111106989"/>
<dbReference type="SUPFAM" id="SSF52540">
    <property type="entry name" value="P-loop containing nucleoside triphosphate hydrolases"/>
    <property type="match status" value="1"/>
</dbReference>
<feature type="signal peptide" evidence="5">
    <location>
        <begin position="1"/>
        <end position="20"/>
    </location>
</feature>
<dbReference type="InterPro" id="IPR045058">
    <property type="entry name" value="GIMA/IAN/Toc"/>
</dbReference>
<proteinExistence type="inferred from homology"/>
<evidence type="ECO:0000256" key="1">
    <source>
        <dbReference type="ARBA" id="ARBA00008535"/>
    </source>
</evidence>
<evidence type="ECO:0000256" key="5">
    <source>
        <dbReference type="SAM" id="SignalP"/>
    </source>
</evidence>
<dbReference type="PROSITE" id="PS51720">
    <property type="entry name" value="G_AIG1"/>
    <property type="match status" value="1"/>
</dbReference>
<dbReference type="InterPro" id="IPR006703">
    <property type="entry name" value="G_AIG1"/>
</dbReference>